<dbReference type="PROSITE" id="PS51257">
    <property type="entry name" value="PROKAR_LIPOPROTEIN"/>
    <property type="match status" value="1"/>
</dbReference>
<dbReference type="OrthoDB" id="6876429at2"/>
<dbReference type="EMBL" id="FNDS01000006">
    <property type="protein sequence ID" value="SDI14839.1"/>
    <property type="molecule type" value="Genomic_DNA"/>
</dbReference>
<sequence>MLQGKSLMLCAILALLAGCAEPPAEEPKANGAYLVIDGQDAWAVLISDGRRIEERGTVRDAIRLPRAHSAVAASYVIDTPNCGRLQWLTESRDGAAGSTRLLAADGDAGDLSACRIRTALSRMWTALDYSG</sequence>
<evidence type="ECO:0008006" key="4">
    <source>
        <dbReference type="Google" id="ProtNLM"/>
    </source>
</evidence>
<dbReference type="AlphaFoldDB" id="A0A1G8I790"/>
<proteinExistence type="predicted"/>
<name>A0A1G8I790_9PSED</name>
<keyword evidence="3" id="KW-1185">Reference proteome</keyword>
<dbReference type="Proteomes" id="UP000199636">
    <property type="component" value="Unassembled WGS sequence"/>
</dbReference>
<evidence type="ECO:0000256" key="1">
    <source>
        <dbReference type="SAM" id="SignalP"/>
    </source>
</evidence>
<feature type="signal peptide" evidence="1">
    <location>
        <begin position="1"/>
        <end position="20"/>
    </location>
</feature>
<accession>A0A1G8I790</accession>
<gene>
    <name evidence="2" type="ORF">SAMN05216272_10679</name>
</gene>
<keyword evidence="1" id="KW-0732">Signal</keyword>
<evidence type="ECO:0000313" key="2">
    <source>
        <dbReference type="EMBL" id="SDI14839.1"/>
    </source>
</evidence>
<evidence type="ECO:0000313" key="3">
    <source>
        <dbReference type="Proteomes" id="UP000199636"/>
    </source>
</evidence>
<reference evidence="3" key="1">
    <citation type="submission" date="2016-10" db="EMBL/GenBank/DDBJ databases">
        <authorList>
            <person name="Varghese N."/>
            <person name="Submissions S."/>
        </authorList>
    </citation>
    <scope>NUCLEOTIDE SEQUENCE [LARGE SCALE GENOMIC DNA]</scope>
    <source>
        <strain evidence="3">CCM 7469</strain>
    </source>
</reference>
<organism evidence="2 3">
    <name type="scientific">Pseudomonas panipatensis</name>
    <dbReference type="NCBI Taxonomy" id="428992"/>
    <lineage>
        <taxon>Bacteria</taxon>
        <taxon>Pseudomonadati</taxon>
        <taxon>Pseudomonadota</taxon>
        <taxon>Gammaproteobacteria</taxon>
        <taxon>Pseudomonadales</taxon>
        <taxon>Pseudomonadaceae</taxon>
        <taxon>Pseudomonas</taxon>
    </lineage>
</organism>
<feature type="chain" id="PRO_5011455515" description="Lipoprotein" evidence="1">
    <location>
        <begin position="21"/>
        <end position="131"/>
    </location>
</feature>
<protein>
    <recommendedName>
        <fullName evidence="4">Lipoprotein</fullName>
    </recommendedName>
</protein>